<reference evidence="3 4" key="1">
    <citation type="submission" date="2007-01" db="EMBL/GenBank/DDBJ databases">
        <authorList>
            <person name="DeShazer D."/>
            <person name="Woods D.E."/>
            <person name="Nierman W.C."/>
        </authorList>
    </citation>
    <scope>NUCLEOTIDE SEQUENCE [LARGE SCALE GENOMIC DNA]</scope>
    <source>
        <strain evidence="3 4">NCTC 10229</strain>
    </source>
</reference>
<organism evidence="3 4">
    <name type="scientific">Burkholderia mallei (strain NCTC 10229)</name>
    <dbReference type="NCBI Taxonomy" id="412022"/>
    <lineage>
        <taxon>Bacteria</taxon>
        <taxon>Pseudomonadati</taxon>
        <taxon>Pseudomonadota</taxon>
        <taxon>Betaproteobacteria</taxon>
        <taxon>Burkholderiales</taxon>
        <taxon>Burkholderiaceae</taxon>
        <taxon>Burkholderia</taxon>
        <taxon>pseudomallei group</taxon>
    </lineage>
</organism>
<accession>A2S6P8</accession>
<feature type="domain" description="CREG-like beta-barrel" evidence="2">
    <location>
        <begin position="75"/>
        <end position="216"/>
    </location>
</feature>
<evidence type="ECO:0000313" key="4">
    <source>
        <dbReference type="Proteomes" id="UP000002283"/>
    </source>
</evidence>
<dbReference type="Proteomes" id="UP000002283">
    <property type="component" value="Chromosome I"/>
</dbReference>
<dbReference type="GO" id="GO:0005737">
    <property type="term" value="C:cytoplasm"/>
    <property type="evidence" value="ECO:0007669"/>
    <property type="project" value="UniProtKB-ARBA"/>
</dbReference>
<proteinExistence type="predicted"/>
<evidence type="ECO:0000313" key="3">
    <source>
        <dbReference type="EMBL" id="ABN03034.1"/>
    </source>
</evidence>
<dbReference type="EMBL" id="CP000546">
    <property type="protein sequence ID" value="ABN03034.1"/>
    <property type="molecule type" value="Genomic_DNA"/>
</dbReference>
<dbReference type="Pfam" id="PF13883">
    <property type="entry name" value="CREG_beta-barrel"/>
    <property type="match status" value="1"/>
</dbReference>
<name>A2S6P8_BURM9</name>
<evidence type="ECO:0000259" key="2">
    <source>
        <dbReference type="Pfam" id="PF13883"/>
    </source>
</evidence>
<dbReference type="SUPFAM" id="SSF50475">
    <property type="entry name" value="FMN-binding split barrel"/>
    <property type="match status" value="1"/>
</dbReference>
<dbReference type="InterPro" id="IPR012349">
    <property type="entry name" value="Split_barrel_FMN-bd"/>
</dbReference>
<gene>
    <name evidence="3" type="ordered locus">BMA10229_A1637</name>
</gene>
<dbReference type="InterPro" id="IPR055343">
    <property type="entry name" value="CREG_beta-barrel"/>
</dbReference>
<dbReference type="KEGG" id="bml:BMA10229_A1637"/>
<sequence length="291" mass="31429">MRAMRRQAHAWGRPIRVGPGRHGLAGHALPPGAPSHAACPGAAQRAAHSRGDAADVSLPQARISHVNISAALPLHLLHRNVLGTLATHSRAPEGYPYPTVVPYAVDARHRPIVLVSGLAEHTRNLAADPRAGFLVVDGLGDAAGASDSVLEAERATLVGRFEPAGADPHVVARYLRYHPDGERYLALGDFTFWALACERLRYIGGFGRMGWLDATELDALAPVGYDDERALWDEYGASRERRAGLELLGVDRYGADWRLNGLKRRTPFDAPKMDVESLLAALREAAAVSLM</sequence>
<dbReference type="HOGENOM" id="CLU_053419_1_0_4"/>
<dbReference type="Gene3D" id="2.30.110.10">
    <property type="entry name" value="Electron Transport, Fmn-binding Protein, Chain A"/>
    <property type="match status" value="1"/>
</dbReference>
<evidence type="ECO:0000256" key="1">
    <source>
        <dbReference type="SAM" id="MobiDB-lite"/>
    </source>
</evidence>
<dbReference type="PANTHER" id="PTHR13343">
    <property type="entry name" value="CREG1 PROTEIN"/>
    <property type="match status" value="1"/>
</dbReference>
<feature type="region of interest" description="Disordered" evidence="1">
    <location>
        <begin position="1"/>
        <end position="39"/>
    </location>
</feature>
<dbReference type="PANTHER" id="PTHR13343:SF17">
    <property type="entry name" value="CELLULAR REPRESSOR OF E1A-STIMULATED GENES, ISOFORM A"/>
    <property type="match status" value="1"/>
</dbReference>
<protein>
    <submittedName>
        <fullName evidence="3">Pyridoxamine 5'-phosphate oxidase family protein</fullName>
    </submittedName>
</protein>
<dbReference type="AlphaFoldDB" id="A2S6P8"/>